<keyword evidence="1" id="KW-1133">Transmembrane helix</keyword>
<organism evidence="2 3">
    <name type="scientific">Marinospirillum alkalitolerans</name>
    <dbReference type="NCBI Taxonomy" id="3123374"/>
    <lineage>
        <taxon>Bacteria</taxon>
        <taxon>Pseudomonadati</taxon>
        <taxon>Pseudomonadota</taxon>
        <taxon>Gammaproteobacteria</taxon>
        <taxon>Oceanospirillales</taxon>
        <taxon>Oceanospirillaceae</taxon>
        <taxon>Marinospirillum</taxon>
    </lineage>
</organism>
<proteinExistence type="predicted"/>
<reference evidence="2 3" key="1">
    <citation type="submission" date="2024-02" db="EMBL/GenBank/DDBJ databases">
        <title>Marinospirillum sp. MEB 164 isolated from Lonar lake sediment.</title>
        <authorList>
            <person name="Joshi A."/>
            <person name="Thite S."/>
        </authorList>
    </citation>
    <scope>NUCLEOTIDE SEQUENCE [LARGE SCALE GENOMIC DNA]</scope>
    <source>
        <strain evidence="2 3">MEB164</strain>
    </source>
</reference>
<keyword evidence="3" id="KW-1185">Reference proteome</keyword>
<dbReference type="RefSeq" id="WP_405336083.1">
    <property type="nucleotide sequence ID" value="NZ_JBANFI010000001.1"/>
</dbReference>
<name>A0ABW8PTE3_9GAMM</name>
<dbReference type="PANTHER" id="PTHR37308:SF1">
    <property type="entry name" value="POLYPRENYL-PHOSPHATE TRANSPORTER"/>
    <property type="match status" value="1"/>
</dbReference>
<dbReference type="PANTHER" id="PTHR37308">
    <property type="entry name" value="INTEGRAL MEMBRANE PROTEIN"/>
    <property type="match status" value="1"/>
</dbReference>
<feature type="transmembrane region" description="Helical" evidence="1">
    <location>
        <begin position="223"/>
        <end position="241"/>
    </location>
</feature>
<feature type="transmembrane region" description="Helical" evidence="1">
    <location>
        <begin position="151"/>
        <end position="181"/>
    </location>
</feature>
<keyword evidence="1" id="KW-0812">Transmembrane</keyword>
<accession>A0ABW8PTE3</accession>
<feature type="transmembrane region" description="Helical" evidence="1">
    <location>
        <begin position="193"/>
        <end position="217"/>
    </location>
</feature>
<dbReference type="InterPro" id="IPR007163">
    <property type="entry name" value="VCA0040-like"/>
</dbReference>
<feature type="transmembrane region" description="Helical" evidence="1">
    <location>
        <begin position="18"/>
        <end position="37"/>
    </location>
</feature>
<dbReference type="EMBL" id="JBANFI010000001">
    <property type="protein sequence ID" value="MFK7159554.1"/>
    <property type="molecule type" value="Genomic_DNA"/>
</dbReference>
<feature type="transmembrane region" description="Helical" evidence="1">
    <location>
        <begin position="67"/>
        <end position="90"/>
    </location>
</feature>
<comment type="caution">
    <text evidence="2">The sequence shown here is derived from an EMBL/GenBank/DDBJ whole genome shotgun (WGS) entry which is preliminary data.</text>
</comment>
<evidence type="ECO:0000313" key="2">
    <source>
        <dbReference type="EMBL" id="MFK7159554.1"/>
    </source>
</evidence>
<dbReference type="Pfam" id="PF04018">
    <property type="entry name" value="VCA0040-like"/>
    <property type="match status" value="1"/>
</dbReference>
<protein>
    <submittedName>
        <fullName evidence="2">DUF368 domain-containing protein</fullName>
    </submittedName>
</protein>
<evidence type="ECO:0000313" key="3">
    <source>
        <dbReference type="Proteomes" id="UP001621714"/>
    </source>
</evidence>
<feature type="transmembrane region" description="Helical" evidence="1">
    <location>
        <begin position="125"/>
        <end position="145"/>
    </location>
</feature>
<keyword evidence="1" id="KW-0472">Membrane</keyword>
<feature type="transmembrane region" description="Helical" evidence="1">
    <location>
        <begin position="96"/>
        <end position="113"/>
    </location>
</feature>
<feature type="transmembrane region" description="Helical" evidence="1">
    <location>
        <begin position="279"/>
        <end position="298"/>
    </location>
</feature>
<gene>
    <name evidence="2" type="ORF">V6U78_00695</name>
</gene>
<evidence type="ECO:0000256" key="1">
    <source>
        <dbReference type="SAM" id="Phobius"/>
    </source>
</evidence>
<sequence>MSRIQIFLRGMLMGAADLVPGISGGTVAFISGIYLRLIHALQAIHPRLLPLWHQQGIKKVLEACDALFLFTLLAGILTSVALFAHLFSWLLAHYPYPLQGFFFGLVSASALVLAREVPQWKLHYLLLLFLGGLLSLSLAWLLPALGDLSPLTFFVAGMIAICAMILPGISGSFLLLIMGLYAPLLQAVRDVNWMLLGAFALGGIAGLLAFAQILGWLFARFRYATFAFLFGFVVASLKHLWPWQLLSRYRLTDEGQMIPLETHLLLPWHYSQVTAGPNFLFSVILMMIMGWGLVIWLARQAPRSLT</sequence>
<dbReference type="Proteomes" id="UP001621714">
    <property type="component" value="Unassembled WGS sequence"/>
</dbReference>